<feature type="chain" id="PRO_5038423227" evidence="1">
    <location>
        <begin position="29"/>
        <end position="541"/>
    </location>
</feature>
<keyword evidence="4" id="KW-1185">Reference proteome</keyword>
<dbReference type="InterPro" id="IPR030678">
    <property type="entry name" value="Peptide/Ni-bd"/>
</dbReference>
<evidence type="ECO:0000256" key="1">
    <source>
        <dbReference type="SAM" id="SignalP"/>
    </source>
</evidence>
<dbReference type="Gene3D" id="3.90.76.10">
    <property type="entry name" value="Dipeptide-binding Protein, Domain 1"/>
    <property type="match status" value="1"/>
</dbReference>
<dbReference type="GO" id="GO:0015833">
    <property type="term" value="P:peptide transport"/>
    <property type="evidence" value="ECO:0007669"/>
    <property type="project" value="TreeGrafter"/>
</dbReference>
<organism evidence="3 4">
    <name type="scientific">Planomonospora venezuelensis</name>
    <dbReference type="NCBI Taxonomy" id="1999"/>
    <lineage>
        <taxon>Bacteria</taxon>
        <taxon>Bacillati</taxon>
        <taxon>Actinomycetota</taxon>
        <taxon>Actinomycetes</taxon>
        <taxon>Streptosporangiales</taxon>
        <taxon>Streptosporangiaceae</taxon>
        <taxon>Planomonospora</taxon>
    </lineage>
</organism>
<evidence type="ECO:0000313" key="3">
    <source>
        <dbReference type="EMBL" id="MBB5965239.1"/>
    </source>
</evidence>
<dbReference type="GO" id="GO:1904680">
    <property type="term" value="F:peptide transmembrane transporter activity"/>
    <property type="evidence" value="ECO:0007669"/>
    <property type="project" value="TreeGrafter"/>
</dbReference>
<dbReference type="EMBL" id="JACHJJ010000016">
    <property type="protein sequence ID" value="MBB5965239.1"/>
    <property type="molecule type" value="Genomic_DNA"/>
</dbReference>
<proteinExistence type="predicted"/>
<evidence type="ECO:0000313" key="4">
    <source>
        <dbReference type="Proteomes" id="UP000562352"/>
    </source>
</evidence>
<dbReference type="GO" id="GO:0042597">
    <property type="term" value="C:periplasmic space"/>
    <property type="evidence" value="ECO:0007669"/>
    <property type="project" value="UniProtKB-ARBA"/>
</dbReference>
<dbReference type="PANTHER" id="PTHR30290:SF83">
    <property type="entry name" value="ABC TRANSPORTER SUBSTRATE-BINDING PROTEIN"/>
    <property type="match status" value="1"/>
</dbReference>
<gene>
    <name evidence="3" type="ORF">FHS22_004527</name>
</gene>
<dbReference type="GO" id="GO:0043190">
    <property type="term" value="C:ATP-binding cassette (ABC) transporter complex"/>
    <property type="evidence" value="ECO:0007669"/>
    <property type="project" value="InterPro"/>
</dbReference>
<keyword evidence="1" id="KW-0732">Signal</keyword>
<dbReference type="Gene3D" id="3.40.190.10">
    <property type="entry name" value="Periplasmic binding protein-like II"/>
    <property type="match status" value="1"/>
</dbReference>
<dbReference type="InterPro" id="IPR039424">
    <property type="entry name" value="SBP_5"/>
</dbReference>
<name>A0A841D6Y5_PLAVE</name>
<accession>A0A841D6Y5</accession>
<dbReference type="Proteomes" id="UP000562352">
    <property type="component" value="Unassembled WGS sequence"/>
</dbReference>
<dbReference type="PROSITE" id="PS51257">
    <property type="entry name" value="PROKAR_LIPOPROTEIN"/>
    <property type="match status" value="1"/>
</dbReference>
<dbReference type="RefSeq" id="WP_184944495.1">
    <property type="nucleotide sequence ID" value="NZ_BAAAWZ010000001.1"/>
</dbReference>
<dbReference type="SUPFAM" id="SSF53850">
    <property type="entry name" value="Periplasmic binding protein-like II"/>
    <property type="match status" value="1"/>
</dbReference>
<feature type="signal peptide" evidence="1">
    <location>
        <begin position="1"/>
        <end position="28"/>
    </location>
</feature>
<dbReference type="AlphaFoldDB" id="A0A841D6Y5"/>
<sequence length="541" mass="59414">MRVTKGAKIIASTALLALGLAACGSATSTDEASAAGAVRMRIGEPQKLFYPGDTVESEGAEVLAAIFAPLVKYDENKELVEHVADSVKTSDNRVWTIKLKSGFTWHNGDPLTAQNYVDAWNYTANQENAQSANYFFARVQGYDALNPGEGKTPSAEGMSGLKVVDDTTFQVTLTRPFSQFGTMLGYTAFYPLPEVAFGDDGKVTEEYAKKPIGQGLFKIDNPYNKGSDQAITLTRYDAFPGDKPKFDKLQFKIYNSAETAWNDLQAGEIDVQEQLPPSAISTAKAELGDRYIDQEDAGIGYIGFPLVAGDQYDDVQVRRAVSMAIDRKTISEAVFSGTRAPADDFINPLLDGYRAGACTACVYDPAAARKLYTEANGPKQLEIGSNMDNGHKEWIEAVANNLRSNLGVEVKVSPYEKFGQLLDELDAKKYTGMFRSGWIIDYPSPENYLTPIFSTGAIKNGSNYAGYSNPEFDELVTKGDSATTPEQSLKFYQKADDILLRDLPMIPIFYYRMNAAFSEHVKGVKINLLNQVEWVSVEKVV</sequence>
<evidence type="ECO:0000259" key="2">
    <source>
        <dbReference type="Pfam" id="PF00496"/>
    </source>
</evidence>
<dbReference type="Gene3D" id="3.10.105.10">
    <property type="entry name" value="Dipeptide-binding Protein, Domain 3"/>
    <property type="match status" value="1"/>
</dbReference>
<reference evidence="3 4" key="1">
    <citation type="submission" date="2020-08" db="EMBL/GenBank/DDBJ databases">
        <title>Genomic Encyclopedia of Type Strains, Phase III (KMG-III): the genomes of soil and plant-associated and newly described type strains.</title>
        <authorList>
            <person name="Whitman W."/>
        </authorList>
    </citation>
    <scope>NUCLEOTIDE SEQUENCE [LARGE SCALE GENOMIC DNA]</scope>
    <source>
        <strain evidence="3 4">CECT 3303</strain>
    </source>
</reference>
<dbReference type="PIRSF" id="PIRSF002741">
    <property type="entry name" value="MppA"/>
    <property type="match status" value="1"/>
</dbReference>
<dbReference type="Pfam" id="PF00496">
    <property type="entry name" value="SBP_bac_5"/>
    <property type="match status" value="1"/>
</dbReference>
<dbReference type="InterPro" id="IPR000914">
    <property type="entry name" value="SBP_5_dom"/>
</dbReference>
<feature type="domain" description="Solute-binding protein family 5" evidence="2">
    <location>
        <begin position="78"/>
        <end position="458"/>
    </location>
</feature>
<dbReference type="PANTHER" id="PTHR30290">
    <property type="entry name" value="PERIPLASMIC BINDING COMPONENT OF ABC TRANSPORTER"/>
    <property type="match status" value="1"/>
</dbReference>
<protein>
    <submittedName>
        <fullName evidence="3">Peptide/nickel transport system substrate-binding protein/oligopeptide transport system substrate-binding protein</fullName>
    </submittedName>
</protein>
<dbReference type="CDD" id="cd00995">
    <property type="entry name" value="PBP2_NikA_DppA_OppA_like"/>
    <property type="match status" value="1"/>
</dbReference>
<comment type="caution">
    <text evidence="3">The sequence shown here is derived from an EMBL/GenBank/DDBJ whole genome shotgun (WGS) entry which is preliminary data.</text>
</comment>